<organism evidence="1">
    <name type="scientific">marine sediment metagenome</name>
    <dbReference type="NCBI Taxonomy" id="412755"/>
    <lineage>
        <taxon>unclassified sequences</taxon>
        <taxon>metagenomes</taxon>
        <taxon>ecological metagenomes</taxon>
    </lineage>
</organism>
<dbReference type="Pfam" id="PF16510">
    <property type="entry name" value="P22_portal"/>
    <property type="match status" value="1"/>
</dbReference>
<name>X0UQ89_9ZZZZ</name>
<protein>
    <recommendedName>
        <fullName evidence="2">DUF4055 domain-containing protein</fullName>
    </recommendedName>
</protein>
<sequence>KESKKFYRVKRDLEEITVTEKKKGDKVIEDKTIKVPKIKWCLMIHNKILDKVHDWPGKYIPIVVETGKEVNIKGQSKTRGMVRFAKEPQQMYNFWSSAYTEEIALIPKAPYLMTATMLGKNQTQWDLASEKNFPYLLYEADPRIAGGKPQREPPPVLSTAIANELVRMEHDIMSAMNIYQASLGDEGQEKSGKAILARQKQGTTGSYTYTDNFQSALIHSTKIILDLIPYVLDTERVIRILGDDDSEKEIPINARENAPFMANHQ</sequence>
<reference evidence="1" key="1">
    <citation type="journal article" date="2014" name="Front. Microbiol.">
        <title>High frequency of phylogenetically diverse reductive dehalogenase-homologous genes in deep subseafloor sedimentary metagenomes.</title>
        <authorList>
            <person name="Kawai M."/>
            <person name="Futagami T."/>
            <person name="Toyoda A."/>
            <person name="Takaki Y."/>
            <person name="Nishi S."/>
            <person name="Hori S."/>
            <person name="Arai W."/>
            <person name="Tsubouchi T."/>
            <person name="Morono Y."/>
            <person name="Uchiyama I."/>
            <person name="Ito T."/>
            <person name="Fujiyama A."/>
            <person name="Inagaki F."/>
            <person name="Takami H."/>
        </authorList>
    </citation>
    <scope>NUCLEOTIDE SEQUENCE</scope>
    <source>
        <strain evidence="1">Expedition CK06-06</strain>
    </source>
</reference>
<comment type="caution">
    <text evidence="1">The sequence shown here is derived from an EMBL/GenBank/DDBJ whole genome shotgun (WGS) entry which is preliminary data.</text>
</comment>
<accession>X0UQ89</accession>
<feature type="non-terminal residue" evidence="1">
    <location>
        <position position="265"/>
    </location>
</feature>
<dbReference type="InterPro" id="IPR032427">
    <property type="entry name" value="P22_portal"/>
</dbReference>
<gene>
    <name evidence="1" type="ORF">S01H1_44512</name>
</gene>
<feature type="non-terminal residue" evidence="1">
    <location>
        <position position="1"/>
    </location>
</feature>
<proteinExistence type="predicted"/>
<evidence type="ECO:0008006" key="2">
    <source>
        <dbReference type="Google" id="ProtNLM"/>
    </source>
</evidence>
<dbReference type="AlphaFoldDB" id="X0UQ89"/>
<evidence type="ECO:0000313" key="1">
    <source>
        <dbReference type="EMBL" id="GAG07964.1"/>
    </source>
</evidence>
<dbReference type="EMBL" id="BARS01028393">
    <property type="protein sequence ID" value="GAG07964.1"/>
    <property type="molecule type" value="Genomic_DNA"/>
</dbReference>